<feature type="transmembrane region" description="Helical" evidence="1">
    <location>
        <begin position="87"/>
        <end position="107"/>
    </location>
</feature>
<evidence type="ECO:0000256" key="1">
    <source>
        <dbReference type="SAM" id="Phobius"/>
    </source>
</evidence>
<proteinExistence type="predicted"/>
<protein>
    <submittedName>
        <fullName evidence="2">RING/FYVE/PHD zinc finger superfamily protein</fullName>
    </submittedName>
</protein>
<dbReference type="AlphaFoldDB" id="A0A7J0EDZ1"/>
<keyword evidence="1" id="KW-1133">Transmembrane helix</keyword>
<gene>
    <name evidence="2" type="ORF">Acr_03g0013160</name>
</gene>
<dbReference type="EMBL" id="BJWL01000003">
    <property type="protein sequence ID" value="GFY84542.1"/>
    <property type="molecule type" value="Genomic_DNA"/>
</dbReference>
<evidence type="ECO:0000313" key="2">
    <source>
        <dbReference type="EMBL" id="GFY84542.1"/>
    </source>
</evidence>
<keyword evidence="1" id="KW-0472">Membrane</keyword>
<accession>A0A7J0EDZ1</accession>
<keyword evidence="1" id="KW-0812">Transmembrane</keyword>
<comment type="caution">
    <text evidence="2">The sequence shown here is derived from an EMBL/GenBank/DDBJ whole genome shotgun (WGS) entry which is preliminary data.</text>
</comment>
<reference evidence="2 3" key="1">
    <citation type="submission" date="2019-07" db="EMBL/GenBank/DDBJ databases">
        <title>De Novo Assembly of kiwifruit Actinidia rufa.</title>
        <authorList>
            <person name="Sugita-Konishi S."/>
            <person name="Sato K."/>
            <person name="Mori E."/>
            <person name="Abe Y."/>
            <person name="Kisaki G."/>
            <person name="Hamano K."/>
            <person name="Suezawa K."/>
            <person name="Otani M."/>
            <person name="Fukuda T."/>
            <person name="Manabe T."/>
            <person name="Gomi K."/>
            <person name="Tabuchi M."/>
            <person name="Akimitsu K."/>
            <person name="Kataoka I."/>
        </authorList>
    </citation>
    <scope>NUCLEOTIDE SEQUENCE [LARGE SCALE GENOMIC DNA]</scope>
    <source>
        <strain evidence="3">cv. Fuchu</strain>
    </source>
</reference>
<dbReference type="Proteomes" id="UP000585474">
    <property type="component" value="Unassembled WGS sequence"/>
</dbReference>
<keyword evidence="3" id="KW-1185">Reference proteome</keyword>
<sequence>MGKEERDALTEAVRGAEKKRSSLLHCQEWGLYELSHELICSSSMAYKFRGQTEKRGGGCKEISWAQQNDAAPLPPSEMRNFWQGHRFLNFLLACMVFCLCDLLVVSLQRAVVKSDMSH</sequence>
<organism evidence="2 3">
    <name type="scientific">Actinidia rufa</name>
    <dbReference type="NCBI Taxonomy" id="165716"/>
    <lineage>
        <taxon>Eukaryota</taxon>
        <taxon>Viridiplantae</taxon>
        <taxon>Streptophyta</taxon>
        <taxon>Embryophyta</taxon>
        <taxon>Tracheophyta</taxon>
        <taxon>Spermatophyta</taxon>
        <taxon>Magnoliopsida</taxon>
        <taxon>eudicotyledons</taxon>
        <taxon>Gunneridae</taxon>
        <taxon>Pentapetalae</taxon>
        <taxon>asterids</taxon>
        <taxon>Ericales</taxon>
        <taxon>Actinidiaceae</taxon>
        <taxon>Actinidia</taxon>
    </lineage>
</organism>
<name>A0A7J0EDZ1_9ERIC</name>
<evidence type="ECO:0000313" key="3">
    <source>
        <dbReference type="Proteomes" id="UP000585474"/>
    </source>
</evidence>